<comment type="caution">
    <text evidence="2">The sequence shown here is derived from an EMBL/GenBank/DDBJ whole genome shotgun (WGS) entry which is preliminary data.</text>
</comment>
<evidence type="ECO:0000256" key="1">
    <source>
        <dbReference type="SAM" id="MobiDB-lite"/>
    </source>
</evidence>
<reference evidence="2" key="1">
    <citation type="submission" date="2023-05" db="EMBL/GenBank/DDBJ databases">
        <title>Anaerotaeda fermentans gen. nov., sp. nov., a novel anaerobic planctomycete of the new family within the order Sedimentisphaerales isolated from Taman Peninsula, Russia.</title>
        <authorList>
            <person name="Khomyakova M.A."/>
            <person name="Merkel A.Y."/>
            <person name="Slobodkin A.I."/>
        </authorList>
    </citation>
    <scope>NUCLEOTIDE SEQUENCE</scope>
    <source>
        <strain evidence="2">M17dextr</strain>
    </source>
</reference>
<gene>
    <name evidence="2" type="ORF">QJ522_17430</name>
</gene>
<dbReference type="AlphaFoldDB" id="A0AAW6U1Z2"/>
<feature type="region of interest" description="Disordered" evidence="1">
    <location>
        <begin position="39"/>
        <end position="59"/>
    </location>
</feature>
<dbReference type="PROSITE" id="PS51318">
    <property type="entry name" value="TAT"/>
    <property type="match status" value="1"/>
</dbReference>
<dbReference type="InterPro" id="IPR006311">
    <property type="entry name" value="TAT_signal"/>
</dbReference>
<evidence type="ECO:0000313" key="3">
    <source>
        <dbReference type="Proteomes" id="UP001431776"/>
    </source>
</evidence>
<accession>A0AAW6U1Z2</accession>
<organism evidence="2 3">
    <name type="scientific">Anaerobaca lacustris</name>
    <dbReference type="NCBI Taxonomy" id="3044600"/>
    <lineage>
        <taxon>Bacteria</taxon>
        <taxon>Pseudomonadati</taxon>
        <taxon>Planctomycetota</taxon>
        <taxon>Phycisphaerae</taxon>
        <taxon>Sedimentisphaerales</taxon>
        <taxon>Anaerobacaceae</taxon>
        <taxon>Anaerobaca</taxon>
    </lineage>
</organism>
<evidence type="ECO:0008006" key="4">
    <source>
        <dbReference type="Google" id="ProtNLM"/>
    </source>
</evidence>
<dbReference type="RefSeq" id="WP_349246254.1">
    <property type="nucleotide sequence ID" value="NZ_JASCXX010000025.1"/>
</dbReference>
<proteinExistence type="predicted"/>
<dbReference type="EMBL" id="JASCXX010000025">
    <property type="protein sequence ID" value="MDI6450845.1"/>
    <property type="molecule type" value="Genomic_DNA"/>
</dbReference>
<evidence type="ECO:0000313" key="2">
    <source>
        <dbReference type="EMBL" id="MDI6450845.1"/>
    </source>
</evidence>
<dbReference type="Proteomes" id="UP001431776">
    <property type="component" value="Unassembled WGS sequence"/>
</dbReference>
<name>A0AAW6U1Z2_9BACT</name>
<keyword evidence="3" id="KW-1185">Reference proteome</keyword>
<sequence>MADKQVDRRRFIQKSVAASAGMALGLRSFEEQNLRAQMAEGGGPARNRAQSSAAPTPTGKIKDLTISRMFCGGNLIGGWAHSRDLIYVSSLVKAYHSDEKVFETLALAEEMGINTILGNPSADRVLNRYWNERGGHIQFISDCAAGASIKEGVKRSVDSGAHAVYVQGGLADMAVRDGKTDLVGEALEYMRQFGVPSGLGAHDLETIKAFVEAGFKPDFWVKTLHPDNYWSATAQENRKPFDAVGPYGQKHGEHHDNMWCRNPAETIAYMNGLKEPWIAFKVLAAGALHPRDGFKFAFEGGADFICVGMFDFQLRENVILAQQTLSGDLRRSRPWCA</sequence>
<protein>
    <recommendedName>
        <fullName evidence="4">Twin-arginine translocation signal domain-containing protein</fullName>
    </recommendedName>
</protein>